<dbReference type="AlphaFoldDB" id="A0A655PL39"/>
<evidence type="ECO:0000313" key="2">
    <source>
        <dbReference type="Proteomes" id="UP000044806"/>
    </source>
</evidence>
<proteinExistence type="predicted"/>
<gene>
    <name evidence="1" type="ORF">ERS013165_00959</name>
</gene>
<dbReference type="Proteomes" id="UP000044806">
    <property type="component" value="Unassembled WGS sequence"/>
</dbReference>
<organism evidence="1 2">
    <name type="scientific">Vibrio cholerae</name>
    <dbReference type="NCBI Taxonomy" id="666"/>
    <lineage>
        <taxon>Bacteria</taxon>
        <taxon>Pseudomonadati</taxon>
        <taxon>Pseudomonadota</taxon>
        <taxon>Gammaproteobacteria</taxon>
        <taxon>Vibrionales</taxon>
        <taxon>Vibrionaceae</taxon>
        <taxon>Vibrio</taxon>
    </lineage>
</organism>
<reference evidence="1 2" key="1">
    <citation type="submission" date="2015-07" db="EMBL/GenBank/DDBJ databases">
        <authorList>
            <consortium name="Pathogen Informatics"/>
        </authorList>
    </citation>
    <scope>NUCLEOTIDE SEQUENCE [LARGE SCALE GENOMIC DNA]</scope>
    <source>
        <strain evidence="1 2">A51</strain>
    </source>
</reference>
<protein>
    <submittedName>
        <fullName evidence="1">Uncharacterized protein</fullName>
    </submittedName>
</protein>
<accession>A0A655PL39</accession>
<sequence length="41" mass="4989">MKTYRNRITYRIKSLRYSLKIIFTGKDRELFTAISSDQAFR</sequence>
<evidence type="ECO:0000313" key="1">
    <source>
        <dbReference type="EMBL" id="CSA17592.1"/>
    </source>
</evidence>
<name>A0A655PL39_VIBCL</name>
<dbReference type="EMBL" id="CWOW01000003">
    <property type="protein sequence ID" value="CSA17592.1"/>
    <property type="molecule type" value="Genomic_DNA"/>
</dbReference>